<name>A0A291HS32_9GAMM</name>
<proteinExistence type="inferred from homology"/>
<evidence type="ECO:0000256" key="3">
    <source>
        <dbReference type="ARBA" id="ARBA00022795"/>
    </source>
</evidence>
<dbReference type="EMBL" id="CP012621">
    <property type="protein sequence ID" value="ATG74970.1"/>
    <property type="molecule type" value="Genomic_DNA"/>
</dbReference>
<keyword evidence="5" id="KW-1185">Reference proteome</keyword>
<dbReference type="Pfam" id="PF05130">
    <property type="entry name" value="FlgN"/>
    <property type="match status" value="1"/>
</dbReference>
<dbReference type="GO" id="GO:0044780">
    <property type="term" value="P:bacterial-type flagellum assembly"/>
    <property type="evidence" value="ECO:0007669"/>
    <property type="project" value="InterPro"/>
</dbReference>
<gene>
    <name evidence="4" type="ORF">AN401_14795</name>
</gene>
<dbReference type="Gene3D" id="1.20.58.300">
    <property type="entry name" value="FlgN-like"/>
    <property type="match status" value="1"/>
</dbReference>
<evidence type="ECO:0000256" key="1">
    <source>
        <dbReference type="ARBA" id="ARBA00002397"/>
    </source>
</evidence>
<dbReference type="RefSeq" id="WP_096779794.1">
    <property type="nucleotide sequence ID" value="NZ_CP012621.1"/>
</dbReference>
<evidence type="ECO:0000256" key="2">
    <source>
        <dbReference type="ARBA" id="ARBA00007703"/>
    </source>
</evidence>
<organism evidence="4 5">
    <name type="scientific">Zobellella denitrificans</name>
    <dbReference type="NCBI Taxonomy" id="347534"/>
    <lineage>
        <taxon>Bacteria</taxon>
        <taxon>Pseudomonadati</taxon>
        <taxon>Pseudomonadota</taxon>
        <taxon>Gammaproteobacteria</taxon>
        <taxon>Aeromonadales</taxon>
        <taxon>Aeromonadaceae</taxon>
        <taxon>Zobellella</taxon>
    </lineage>
</organism>
<dbReference type="KEGG" id="zdf:AN401_14795"/>
<keyword evidence="3" id="KW-1005">Bacterial flagellum biogenesis</keyword>
<reference evidence="5" key="1">
    <citation type="submission" date="2015-09" db="EMBL/GenBank/DDBJ databases">
        <authorList>
            <person name="Shao Z."/>
            <person name="Wang L."/>
        </authorList>
    </citation>
    <scope>NUCLEOTIDE SEQUENCE [LARGE SCALE GENOMIC DNA]</scope>
    <source>
        <strain evidence="5">F13-1</strain>
    </source>
</reference>
<dbReference type="Proteomes" id="UP000217763">
    <property type="component" value="Chromosome"/>
</dbReference>
<dbReference type="AlphaFoldDB" id="A0A291HS32"/>
<dbReference type="InterPro" id="IPR036679">
    <property type="entry name" value="FlgN-like_sf"/>
</dbReference>
<evidence type="ECO:0000313" key="4">
    <source>
        <dbReference type="EMBL" id="ATG74970.1"/>
    </source>
</evidence>
<accession>A0A291HS32</accession>
<comment type="function">
    <text evidence="1">Required for the efficient initiation of filament assembly.</text>
</comment>
<dbReference type="SUPFAM" id="SSF140566">
    <property type="entry name" value="FlgN-like"/>
    <property type="match status" value="1"/>
</dbReference>
<evidence type="ECO:0000313" key="5">
    <source>
        <dbReference type="Proteomes" id="UP000217763"/>
    </source>
</evidence>
<comment type="similarity">
    <text evidence="2">Belongs to the FlgN family.</text>
</comment>
<protein>
    <recommendedName>
        <fullName evidence="6">Flagellar protein FlgN</fullName>
    </recommendedName>
</protein>
<evidence type="ECO:0008006" key="6">
    <source>
        <dbReference type="Google" id="ProtNLM"/>
    </source>
</evidence>
<sequence length="140" mass="16103">MSRERLQRLWQLIGQELEGYRRLHRLLLQQGRLLLGQDHQGLLAHNPRQLQLAARLGELGEQREALAQALSGSRGADAIERLCRQLPDKPARELGRQWRELLATARHCKQLNDGNGRLLASQKEWLERHLNLNAPTYAPD</sequence>
<dbReference type="InterPro" id="IPR007809">
    <property type="entry name" value="FlgN-like"/>
</dbReference>